<organism evidence="2 3">
    <name type="scientific">Caulobacter hibisci</name>
    <dbReference type="NCBI Taxonomy" id="2035993"/>
    <lineage>
        <taxon>Bacteria</taxon>
        <taxon>Pseudomonadati</taxon>
        <taxon>Pseudomonadota</taxon>
        <taxon>Alphaproteobacteria</taxon>
        <taxon>Caulobacterales</taxon>
        <taxon>Caulobacteraceae</taxon>
        <taxon>Caulobacter</taxon>
    </lineage>
</organism>
<feature type="compositionally biased region" description="Low complexity" evidence="1">
    <location>
        <begin position="62"/>
        <end position="84"/>
    </location>
</feature>
<feature type="region of interest" description="Disordered" evidence="1">
    <location>
        <begin position="62"/>
        <end position="137"/>
    </location>
</feature>
<evidence type="ECO:0000313" key="2">
    <source>
        <dbReference type="EMBL" id="MBI1686948.1"/>
    </source>
</evidence>
<comment type="caution">
    <text evidence="2">The sequence shown here is derived from an EMBL/GenBank/DDBJ whole genome shotgun (WGS) entry which is preliminary data.</text>
</comment>
<name>A0ABS0T505_9CAUL</name>
<accession>A0ABS0T505</accession>
<dbReference type="RefSeq" id="WP_198578831.1">
    <property type="nucleotide sequence ID" value="NZ_JADWOX010000032.1"/>
</dbReference>
<keyword evidence="3" id="KW-1185">Reference proteome</keyword>
<protein>
    <submittedName>
        <fullName evidence="2">Uncharacterized protein</fullName>
    </submittedName>
</protein>
<dbReference type="Proteomes" id="UP000639859">
    <property type="component" value="Unassembled WGS sequence"/>
</dbReference>
<proteinExistence type="predicted"/>
<sequence length="216" mass="22524">MAGRRSTARRKRPFALALIAVSGLHVLLGVALVSGIKIMPPPVEPQSLIVDLVDVVPPPAPRVSAPEAEAPASASPAAPPARAVVPPPPKVPAQVASAPAPSSAAPEAPRAAVAPPGFKSRGTPTPGGEGLRQAAREGGGCNHADLYRLTKAERAACDDKLGVKAKDAPMYAVIDQSKKDFFDGACKKDDEWCLYRTGQGPYPGLFALMKKKKDDW</sequence>
<feature type="compositionally biased region" description="Low complexity" evidence="1">
    <location>
        <begin position="92"/>
        <end position="116"/>
    </location>
</feature>
<evidence type="ECO:0000313" key="3">
    <source>
        <dbReference type="Proteomes" id="UP000639859"/>
    </source>
</evidence>
<dbReference type="EMBL" id="JADWOX010000032">
    <property type="protein sequence ID" value="MBI1686948.1"/>
    <property type="molecule type" value="Genomic_DNA"/>
</dbReference>
<reference evidence="2 3" key="1">
    <citation type="submission" date="2020-11" db="EMBL/GenBank/DDBJ databases">
        <title>genome sequence of strain KACC 18849.</title>
        <authorList>
            <person name="Gao J."/>
            <person name="Zhang X."/>
        </authorList>
    </citation>
    <scope>NUCLEOTIDE SEQUENCE [LARGE SCALE GENOMIC DNA]</scope>
    <source>
        <strain evidence="2 3">KACC 18849</strain>
    </source>
</reference>
<gene>
    <name evidence="2" type="ORF">I4Q42_25035</name>
</gene>
<evidence type="ECO:0000256" key="1">
    <source>
        <dbReference type="SAM" id="MobiDB-lite"/>
    </source>
</evidence>